<dbReference type="Pfam" id="PF00067">
    <property type="entry name" value="p450"/>
    <property type="match status" value="1"/>
</dbReference>
<evidence type="ECO:0000256" key="4">
    <source>
        <dbReference type="ARBA" id="ARBA00023002"/>
    </source>
</evidence>
<dbReference type="PRINTS" id="PR00463">
    <property type="entry name" value="EP450I"/>
</dbReference>
<keyword evidence="10" id="KW-1185">Reference proteome</keyword>
<organism evidence="10 11">
    <name type="scientific">Acrobeloides nanus</name>
    <dbReference type="NCBI Taxonomy" id="290746"/>
    <lineage>
        <taxon>Eukaryota</taxon>
        <taxon>Metazoa</taxon>
        <taxon>Ecdysozoa</taxon>
        <taxon>Nematoda</taxon>
        <taxon>Chromadorea</taxon>
        <taxon>Rhabditida</taxon>
        <taxon>Tylenchina</taxon>
        <taxon>Cephalobomorpha</taxon>
        <taxon>Cephaloboidea</taxon>
        <taxon>Cephalobidae</taxon>
        <taxon>Acrobeloides</taxon>
    </lineage>
</organism>
<dbReference type="InterPro" id="IPR001128">
    <property type="entry name" value="Cyt_P450"/>
</dbReference>
<dbReference type="Gene3D" id="1.10.630.10">
    <property type="entry name" value="Cytochrome P450"/>
    <property type="match status" value="1"/>
</dbReference>
<feature type="binding site" description="axial binding residue" evidence="8">
    <location>
        <position position="185"/>
    </location>
    <ligand>
        <name>heme</name>
        <dbReference type="ChEBI" id="CHEBI:30413"/>
    </ligand>
    <ligandPart>
        <name>Fe</name>
        <dbReference type="ChEBI" id="CHEBI:18248"/>
    </ligandPart>
</feature>
<evidence type="ECO:0000256" key="6">
    <source>
        <dbReference type="ARBA" id="ARBA00023033"/>
    </source>
</evidence>
<keyword evidence="4 9" id="KW-0560">Oxidoreductase</keyword>
<evidence type="ECO:0000313" key="10">
    <source>
        <dbReference type="Proteomes" id="UP000887540"/>
    </source>
</evidence>
<dbReference type="SUPFAM" id="SSF48264">
    <property type="entry name" value="Cytochrome P450"/>
    <property type="match status" value="1"/>
</dbReference>
<evidence type="ECO:0000256" key="3">
    <source>
        <dbReference type="ARBA" id="ARBA00022723"/>
    </source>
</evidence>
<comment type="cofactor">
    <cofactor evidence="8">
        <name>heme</name>
        <dbReference type="ChEBI" id="CHEBI:30413"/>
    </cofactor>
</comment>
<sequence length="239" mass="27263">MLCKSEIGPNNLENYMVSEKIMPTVEDSVNVMMDHLKKAVKSDKPFNIHPFDTTANTLANTMFFLAKDPERMKILQAEIDEVCPEEEVTYEQLQSLKYGDAVMKEVLRMVPIAAFATSRECSEDTTLGNILVEKGTQVQVDVFTLQYDKEIWGEDANKFVPERFLENENRHPAAWVPFGGGLRTCIGMRLAYMEEKLALVKILKEYDVVEYEQTEKELKLVGSTVLNPESVTIKLIKRT</sequence>
<dbReference type="AlphaFoldDB" id="A0A914DTV1"/>
<evidence type="ECO:0000256" key="1">
    <source>
        <dbReference type="ARBA" id="ARBA00010617"/>
    </source>
</evidence>
<evidence type="ECO:0000256" key="8">
    <source>
        <dbReference type="PIRSR" id="PIRSR602401-1"/>
    </source>
</evidence>
<dbReference type="GO" id="GO:0005506">
    <property type="term" value="F:iron ion binding"/>
    <property type="evidence" value="ECO:0007669"/>
    <property type="project" value="InterPro"/>
</dbReference>
<dbReference type="Proteomes" id="UP000887540">
    <property type="component" value="Unplaced"/>
</dbReference>
<dbReference type="PANTHER" id="PTHR24302">
    <property type="entry name" value="CYTOCHROME P450 FAMILY 3"/>
    <property type="match status" value="1"/>
</dbReference>
<dbReference type="WBParaSite" id="ACRNAN_scaffold3661.g10665.t1">
    <property type="protein sequence ID" value="ACRNAN_scaffold3661.g10665.t1"/>
    <property type="gene ID" value="ACRNAN_scaffold3661.g10665"/>
</dbReference>
<dbReference type="GO" id="GO:0020037">
    <property type="term" value="F:heme binding"/>
    <property type="evidence" value="ECO:0007669"/>
    <property type="project" value="InterPro"/>
</dbReference>
<dbReference type="InterPro" id="IPR017972">
    <property type="entry name" value="Cyt_P450_CS"/>
</dbReference>
<evidence type="ECO:0000256" key="9">
    <source>
        <dbReference type="RuleBase" id="RU000461"/>
    </source>
</evidence>
<dbReference type="PANTHER" id="PTHR24302:SF15">
    <property type="entry name" value="FATTY-ACID PEROXYGENASE"/>
    <property type="match status" value="1"/>
</dbReference>
<dbReference type="InterPro" id="IPR036396">
    <property type="entry name" value="Cyt_P450_sf"/>
</dbReference>
<keyword evidence="2 8" id="KW-0349">Heme</keyword>
<evidence type="ECO:0000256" key="5">
    <source>
        <dbReference type="ARBA" id="ARBA00023004"/>
    </source>
</evidence>
<dbReference type="PRINTS" id="PR00385">
    <property type="entry name" value="P450"/>
</dbReference>
<evidence type="ECO:0000313" key="11">
    <source>
        <dbReference type="WBParaSite" id="ACRNAN_scaffold3661.g10665.t1"/>
    </source>
</evidence>
<protein>
    <submittedName>
        <fullName evidence="11">Cytochrome P450</fullName>
    </submittedName>
</protein>
<dbReference type="PROSITE" id="PS00086">
    <property type="entry name" value="CYTOCHROME_P450"/>
    <property type="match status" value="1"/>
</dbReference>
<accession>A0A914DTV1</accession>
<evidence type="ECO:0000256" key="2">
    <source>
        <dbReference type="ARBA" id="ARBA00022617"/>
    </source>
</evidence>
<dbReference type="GO" id="GO:0016705">
    <property type="term" value="F:oxidoreductase activity, acting on paired donors, with incorporation or reduction of molecular oxygen"/>
    <property type="evidence" value="ECO:0007669"/>
    <property type="project" value="InterPro"/>
</dbReference>
<keyword evidence="6 9" id="KW-0503">Monooxygenase</keyword>
<name>A0A914DTV1_9BILA</name>
<keyword evidence="3 8" id="KW-0479">Metal-binding</keyword>
<dbReference type="GO" id="GO:0008395">
    <property type="term" value="F:steroid hydroxylase activity"/>
    <property type="evidence" value="ECO:0007669"/>
    <property type="project" value="TreeGrafter"/>
</dbReference>
<keyword evidence="5 8" id="KW-0408">Iron</keyword>
<comment type="function">
    <text evidence="7">Cytochromes P450 are a group of heme-thiolate monooxygenases. They oxidize a variety of structurally unrelated compounds, including steroids, fatty acids, and xenobiotics.</text>
</comment>
<dbReference type="InterPro" id="IPR002401">
    <property type="entry name" value="Cyt_P450_E_grp-I"/>
</dbReference>
<reference evidence="11" key="1">
    <citation type="submission" date="2022-11" db="UniProtKB">
        <authorList>
            <consortium name="WormBaseParasite"/>
        </authorList>
    </citation>
    <scope>IDENTIFICATION</scope>
</reference>
<dbReference type="InterPro" id="IPR050705">
    <property type="entry name" value="Cytochrome_P450_3A"/>
</dbReference>
<proteinExistence type="inferred from homology"/>
<evidence type="ECO:0000256" key="7">
    <source>
        <dbReference type="ARBA" id="ARBA00043906"/>
    </source>
</evidence>
<comment type="similarity">
    <text evidence="1 9">Belongs to the cytochrome P450 family.</text>
</comment>